<evidence type="ECO:0000313" key="1">
    <source>
        <dbReference type="EMBL" id="EET45168.1"/>
    </source>
</evidence>
<dbReference type="EMBL" id="ACKO02000005">
    <property type="protein sequence ID" value="EET45168.1"/>
    <property type="molecule type" value="Genomic_DNA"/>
</dbReference>
<reference evidence="1" key="1">
    <citation type="submission" date="2009-07" db="EMBL/GenBank/DDBJ databases">
        <authorList>
            <person name="Weinstock G."/>
            <person name="Sodergren E."/>
            <person name="Clifton S."/>
            <person name="Fulton L."/>
            <person name="Fulton B."/>
            <person name="Courtney L."/>
            <person name="Fronick C."/>
            <person name="Harrison M."/>
            <person name="Strong C."/>
            <person name="Farmer C."/>
            <person name="Delahaunty K."/>
            <person name="Markovic C."/>
            <person name="Hall O."/>
            <person name="Minx P."/>
            <person name="Tomlinson C."/>
            <person name="Mitreva M."/>
            <person name="Nelson J."/>
            <person name="Hou S."/>
            <person name="Wollam A."/>
            <person name="Pepin K.H."/>
            <person name="Johnson M."/>
            <person name="Bhonagiri V."/>
            <person name="Nash W.E."/>
            <person name="Warren W."/>
            <person name="Chinwalla A."/>
            <person name="Mardis E.R."/>
            <person name="Wilson R.K."/>
        </authorList>
    </citation>
    <scope>NUCLEOTIDE SEQUENCE [LARGE SCALE GENOMIC DNA]</scope>
    <source>
        <strain evidence="1">ATCC 29256</strain>
    </source>
</reference>
<protein>
    <submittedName>
        <fullName evidence="1">Uncharacterized protein</fullName>
    </submittedName>
</protein>
<sequence>MLILKAKLRIIGAFFKQTVRLISLKHYFPRYRYVLKIVSK</sequence>
<organism evidence="1 2">
    <name type="scientific">Neisseria sicca ATCC 29256</name>
    <dbReference type="NCBI Taxonomy" id="547045"/>
    <lineage>
        <taxon>Bacteria</taxon>
        <taxon>Pseudomonadati</taxon>
        <taxon>Pseudomonadota</taxon>
        <taxon>Betaproteobacteria</taxon>
        <taxon>Neisseriales</taxon>
        <taxon>Neisseriaceae</taxon>
        <taxon>Neisseria</taxon>
    </lineage>
</organism>
<keyword evidence="2" id="KW-1185">Reference proteome</keyword>
<name>C6M3L5_NEISI</name>
<comment type="caution">
    <text evidence="1">The sequence shown here is derived from an EMBL/GenBank/DDBJ whole genome shotgun (WGS) entry which is preliminary data.</text>
</comment>
<dbReference type="AlphaFoldDB" id="C6M3L5"/>
<dbReference type="Proteomes" id="UP000005365">
    <property type="component" value="Unassembled WGS sequence"/>
</dbReference>
<gene>
    <name evidence="1" type="ORF">NEISICOT_01163</name>
</gene>
<evidence type="ECO:0000313" key="2">
    <source>
        <dbReference type="Proteomes" id="UP000005365"/>
    </source>
</evidence>
<accession>C6M3L5</accession>
<proteinExistence type="predicted"/>